<gene>
    <name evidence="1" type="ORF">MARIT_1225</name>
</gene>
<dbReference type="Proteomes" id="UP000231564">
    <property type="component" value="Chromosome MARIT"/>
</dbReference>
<dbReference type="KEGG" id="tmar:MARIT_1225"/>
<protein>
    <submittedName>
        <fullName evidence="1">Uncharacterized protein</fullName>
    </submittedName>
</protein>
<sequence>MKSQHKKHHSSFQFIVNKKQVSKNKILKTSILYDKVALSASQSVTPYSNLLNTNLKSFEFNILKKAYLNDELIVKQHIQKLSNSELELKITVAKKKEKHQDIICKAIYGYTFKNAS</sequence>
<dbReference type="EMBL" id="LT634361">
    <property type="protein sequence ID" value="SFZ81667.1"/>
    <property type="molecule type" value="Genomic_DNA"/>
</dbReference>
<accession>A0A2H1E9R0</accession>
<dbReference type="AlphaFoldDB" id="A0A2H1E9R0"/>
<dbReference type="GeneID" id="47722773"/>
<reference evidence="1 2" key="1">
    <citation type="submission" date="2016-11" db="EMBL/GenBank/DDBJ databases">
        <authorList>
            <person name="Jaros S."/>
            <person name="Januszkiewicz K."/>
            <person name="Wedrychowicz H."/>
        </authorList>
    </citation>
    <scope>NUCLEOTIDE SEQUENCE [LARGE SCALE GENOMIC DNA]</scope>
    <source>
        <strain evidence="1">NCIMB 2154T</strain>
    </source>
</reference>
<dbReference type="RefSeq" id="WP_024741602.1">
    <property type="nucleotide sequence ID" value="NZ_BAUG01000031.1"/>
</dbReference>
<keyword evidence="2" id="KW-1185">Reference proteome</keyword>
<evidence type="ECO:0000313" key="1">
    <source>
        <dbReference type="EMBL" id="SFZ81667.1"/>
    </source>
</evidence>
<evidence type="ECO:0000313" key="2">
    <source>
        <dbReference type="Proteomes" id="UP000231564"/>
    </source>
</evidence>
<organism evidence="1 2">
    <name type="scientific">Tenacibaculum maritimum NCIMB 2154</name>
    <dbReference type="NCBI Taxonomy" id="1349785"/>
    <lineage>
        <taxon>Bacteria</taxon>
        <taxon>Pseudomonadati</taxon>
        <taxon>Bacteroidota</taxon>
        <taxon>Flavobacteriia</taxon>
        <taxon>Flavobacteriales</taxon>
        <taxon>Flavobacteriaceae</taxon>
        <taxon>Tenacibaculum</taxon>
    </lineage>
</organism>
<dbReference type="OrthoDB" id="1190838at2"/>
<proteinExistence type="predicted"/>
<name>A0A2H1E9R0_9FLAO</name>